<dbReference type="GO" id="GO:0016757">
    <property type="term" value="F:glycosyltransferase activity"/>
    <property type="evidence" value="ECO:0007669"/>
    <property type="project" value="UniProtKB-KW"/>
</dbReference>
<evidence type="ECO:0000256" key="3">
    <source>
        <dbReference type="ARBA" id="ARBA00022679"/>
    </source>
</evidence>
<evidence type="ECO:0000256" key="2">
    <source>
        <dbReference type="ARBA" id="ARBA00022676"/>
    </source>
</evidence>
<name>A0A1Y1XE72_9FUNG</name>
<keyword evidence="4" id="KW-0812">Transmembrane</keyword>
<protein>
    <submittedName>
        <fullName evidence="5">Uncharacterized protein</fullName>
    </submittedName>
</protein>
<reference evidence="5 6" key="1">
    <citation type="submission" date="2016-08" db="EMBL/GenBank/DDBJ databases">
        <title>A Parts List for Fungal Cellulosomes Revealed by Comparative Genomics.</title>
        <authorList>
            <consortium name="DOE Joint Genome Institute"/>
            <person name="Haitjema C.H."/>
            <person name="Gilmore S.P."/>
            <person name="Henske J.K."/>
            <person name="Solomon K.V."/>
            <person name="De Groot R."/>
            <person name="Kuo A."/>
            <person name="Mondo S.J."/>
            <person name="Salamov A.A."/>
            <person name="Labutti K."/>
            <person name="Zhao Z."/>
            <person name="Chiniquy J."/>
            <person name="Barry K."/>
            <person name="Brewer H.M."/>
            <person name="Purvine S.O."/>
            <person name="Wright A.T."/>
            <person name="Boxma B."/>
            <person name="Van Alen T."/>
            <person name="Hackstein J.H."/>
            <person name="Baker S.E."/>
            <person name="Grigoriev I.V."/>
            <person name="O'Malley M.A."/>
        </authorList>
    </citation>
    <scope>NUCLEOTIDE SEQUENCE [LARGE SCALE GENOMIC DNA]</scope>
    <source>
        <strain evidence="5 6">S4</strain>
    </source>
</reference>
<gene>
    <name evidence="5" type="ORF">BCR32DRAFT_291624</name>
</gene>
<dbReference type="AlphaFoldDB" id="A0A1Y1XE72"/>
<accession>A0A1Y1XE72</accession>
<keyword evidence="6" id="KW-1185">Reference proteome</keyword>
<feature type="transmembrane region" description="Helical" evidence="4">
    <location>
        <begin position="12"/>
        <end position="34"/>
    </location>
</feature>
<evidence type="ECO:0000256" key="1">
    <source>
        <dbReference type="ARBA" id="ARBA00005664"/>
    </source>
</evidence>
<dbReference type="Proteomes" id="UP000193944">
    <property type="component" value="Unassembled WGS sequence"/>
</dbReference>
<evidence type="ECO:0000313" key="5">
    <source>
        <dbReference type="EMBL" id="ORX84039.1"/>
    </source>
</evidence>
<dbReference type="Gene3D" id="3.90.550.10">
    <property type="entry name" value="Spore Coat Polysaccharide Biosynthesis Protein SpsA, Chain A"/>
    <property type="match status" value="1"/>
</dbReference>
<dbReference type="InterPro" id="IPR008630">
    <property type="entry name" value="Glyco_trans_34"/>
</dbReference>
<keyword evidence="2" id="KW-0328">Glycosyltransferase</keyword>
<dbReference type="SUPFAM" id="SSF53448">
    <property type="entry name" value="Nucleotide-diphospho-sugar transferases"/>
    <property type="match status" value="1"/>
</dbReference>
<comment type="caution">
    <text evidence="5">The sequence shown here is derived from an EMBL/GenBank/DDBJ whole genome shotgun (WGS) entry which is preliminary data.</text>
</comment>
<reference evidence="5 6" key="2">
    <citation type="submission" date="2016-08" db="EMBL/GenBank/DDBJ databases">
        <title>Pervasive Adenine N6-methylation of Active Genes in Fungi.</title>
        <authorList>
            <consortium name="DOE Joint Genome Institute"/>
            <person name="Mondo S.J."/>
            <person name="Dannebaum R.O."/>
            <person name="Kuo R.C."/>
            <person name="Labutti K."/>
            <person name="Haridas S."/>
            <person name="Kuo A."/>
            <person name="Salamov A."/>
            <person name="Ahrendt S.R."/>
            <person name="Lipzen A."/>
            <person name="Sullivan W."/>
            <person name="Andreopoulos W.B."/>
            <person name="Clum A."/>
            <person name="Lindquist E."/>
            <person name="Daum C."/>
            <person name="Ramamoorthy G.K."/>
            <person name="Gryganskyi A."/>
            <person name="Culley D."/>
            <person name="Magnuson J.K."/>
            <person name="James T.Y."/>
            <person name="O'Malley M.A."/>
            <person name="Stajich J.E."/>
            <person name="Spatafora J.W."/>
            <person name="Visel A."/>
            <person name="Grigoriev I.V."/>
        </authorList>
    </citation>
    <scope>NUCLEOTIDE SEQUENCE [LARGE SCALE GENOMIC DNA]</scope>
    <source>
        <strain evidence="5 6">S4</strain>
    </source>
</reference>
<comment type="similarity">
    <text evidence="1">Belongs to the glycosyltransferase 34 family.</text>
</comment>
<evidence type="ECO:0000313" key="6">
    <source>
        <dbReference type="Proteomes" id="UP000193944"/>
    </source>
</evidence>
<dbReference type="STRING" id="1754192.A0A1Y1XE72"/>
<proteinExistence type="inferred from homology"/>
<organism evidence="5 6">
    <name type="scientific">Anaeromyces robustus</name>
    <dbReference type="NCBI Taxonomy" id="1754192"/>
    <lineage>
        <taxon>Eukaryota</taxon>
        <taxon>Fungi</taxon>
        <taxon>Fungi incertae sedis</taxon>
        <taxon>Chytridiomycota</taxon>
        <taxon>Chytridiomycota incertae sedis</taxon>
        <taxon>Neocallimastigomycetes</taxon>
        <taxon>Neocallimastigales</taxon>
        <taxon>Neocallimastigaceae</taxon>
        <taxon>Anaeromyces</taxon>
    </lineage>
</organism>
<dbReference type="InterPro" id="IPR029044">
    <property type="entry name" value="Nucleotide-diphossugar_trans"/>
</dbReference>
<dbReference type="OrthoDB" id="407658at2759"/>
<dbReference type="Pfam" id="PF05637">
    <property type="entry name" value="Glyco_transf_34"/>
    <property type="match status" value="1"/>
</dbReference>
<keyword evidence="4" id="KW-1133">Transmembrane helix</keyword>
<dbReference type="PANTHER" id="PTHR31306:SF4">
    <property type="entry name" value="ALPHA-1,2-GALACTOSYLTRANSFERASE"/>
    <property type="match status" value="1"/>
</dbReference>
<keyword evidence="4" id="KW-0472">Membrane</keyword>
<dbReference type="GO" id="GO:0006487">
    <property type="term" value="P:protein N-linked glycosylation"/>
    <property type="evidence" value="ECO:0007669"/>
    <property type="project" value="TreeGrafter"/>
</dbReference>
<evidence type="ECO:0000256" key="4">
    <source>
        <dbReference type="SAM" id="Phobius"/>
    </source>
</evidence>
<keyword evidence="3" id="KW-0808">Transferase</keyword>
<dbReference type="GO" id="GO:0000139">
    <property type="term" value="C:Golgi membrane"/>
    <property type="evidence" value="ECO:0007669"/>
    <property type="project" value="TreeGrafter"/>
</dbReference>
<dbReference type="EMBL" id="MCFG01000060">
    <property type="protein sequence ID" value="ORX84039.1"/>
    <property type="molecule type" value="Genomic_DNA"/>
</dbReference>
<dbReference type="PANTHER" id="PTHR31306">
    <property type="entry name" value="ALPHA-1,6-MANNOSYLTRANSFERASE MNN11-RELATED"/>
    <property type="match status" value="1"/>
</dbReference>
<sequence length="340" mass="40354">MIFIFKKKFKIVYYVIFTIILSISSIYLTSLIIFKRSHNISLESYKKIYNPISSVDGFVHLSSDNINGPITVNRALDDGTKVDIYSLLSKNNYNFDEKIDNSNNDKIAIVMFAENVQPNSYAEHAISEFYQYANIHGYKFIYNNQRYDRDNELFYMKIHVITEAITEGLKEKKFNWIFWVDCDTVLANPSIKLEAFLPRKRNIHFIAADRNGINAGVFFIRVHPWSLNFMLRTGSHAYFNKDEYYEYGEETSFKKILKEAEGKEEEKFFALVPPEWFNTLPENKKRGDFILHPCFRKKESQVDIYELRKEVQSDKKYISGKSTKKLRRQVKNFYRYSKWK</sequence>